<dbReference type="InterPro" id="IPR003594">
    <property type="entry name" value="HATPase_dom"/>
</dbReference>
<dbReference type="PROSITE" id="PS50109">
    <property type="entry name" value="HIS_KIN"/>
    <property type="match status" value="1"/>
</dbReference>
<dbReference type="InterPro" id="IPR005467">
    <property type="entry name" value="His_kinase_dom"/>
</dbReference>
<dbReference type="RefSeq" id="WP_193110852.1">
    <property type="nucleotide sequence ID" value="NZ_CP041406.1"/>
</dbReference>
<reference evidence="13 14" key="1">
    <citation type="submission" date="2019-07" db="EMBL/GenBank/DDBJ databases">
        <title>Sulfurimonas paralvinellae sp. nov., a novel mesophilic, hydrogen- and sulfur-oxidizing chemolithoautotroph within the Epsilonproteo- bacteria isolated from a deep-sea hydrothermal vent polychaete nest, reclassification of Thiomicrospira denitrificans as Sulfurimonas denitrificans comb. nov. and emended description of the genus Sulfurimonas.</title>
        <authorList>
            <person name="Wang S."/>
            <person name="Jiang L."/>
            <person name="Shao Z."/>
        </authorList>
    </citation>
    <scope>NUCLEOTIDE SEQUENCE [LARGE SCALE GENOMIC DNA]</scope>
    <source>
        <strain evidence="13 14">GO25</strain>
    </source>
</reference>
<dbReference type="InterPro" id="IPR036097">
    <property type="entry name" value="HisK_dim/P_sf"/>
</dbReference>
<evidence type="ECO:0000256" key="4">
    <source>
        <dbReference type="ARBA" id="ARBA00022553"/>
    </source>
</evidence>
<dbReference type="Proteomes" id="UP000593580">
    <property type="component" value="Chromosome"/>
</dbReference>
<dbReference type="EC" id="2.7.13.3" evidence="3"/>
<dbReference type="AlphaFoldDB" id="A0A7M1BA52"/>
<keyword evidence="10 11" id="KW-0472">Membrane</keyword>
<keyword evidence="5" id="KW-0808">Transferase</keyword>
<evidence type="ECO:0000256" key="8">
    <source>
        <dbReference type="ARBA" id="ARBA00022989"/>
    </source>
</evidence>
<dbReference type="Gene3D" id="1.10.287.130">
    <property type="match status" value="1"/>
</dbReference>
<evidence type="ECO:0000313" key="14">
    <source>
        <dbReference type="Proteomes" id="UP000593580"/>
    </source>
</evidence>
<feature type="domain" description="Histidine kinase" evidence="12">
    <location>
        <begin position="182"/>
        <end position="380"/>
    </location>
</feature>
<protein>
    <recommendedName>
        <fullName evidence="3">histidine kinase</fullName>
        <ecNumber evidence="3">2.7.13.3</ecNumber>
    </recommendedName>
</protein>
<evidence type="ECO:0000256" key="10">
    <source>
        <dbReference type="ARBA" id="ARBA00023136"/>
    </source>
</evidence>
<dbReference type="SUPFAM" id="SSF55874">
    <property type="entry name" value="ATPase domain of HSP90 chaperone/DNA topoisomerase II/histidine kinase"/>
    <property type="match status" value="1"/>
</dbReference>
<keyword evidence="8 11" id="KW-1133">Transmembrane helix</keyword>
<evidence type="ECO:0000313" key="13">
    <source>
        <dbReference type="EMBL" id="QOP46594.1"/>
    </source>
</evidence>
<dbReference type="PANTHER" id="PTHR45436:SF15">
    <property type="entry name" value="SENSOR HISTIDINE KINASE CUSS"/>
    <property type="match status" value="1"/>
</dbReference>
<dbReference type="SUPFAM" id="SSF47384">
    <property type="entry name" value="Homodimeric domain of signal transducing histidine kinase"/>
    <property type="match status" value="1"/>
</dbReference>
<dbReference type="CDD" id="cd00075">
    <property type="entry name" value="HATPase"/>
    <property type="match status" value="1"/>
</dbReference>
<accession>A0A7M1BA52</accession>
<keyword evidence="14" id="KW-1185">Reference proteome</keyword>
<dbReference type="PRINTS" id="PR00344">
    <property type="entry name" value="BCTRLSENSOR"/>
</dbReference>
<proteinExistence type="predicted"/>
<evidence type="ECO:0000256" key="1">
    <source>
        <dbReference type="ARBA" id="ARBA00000085"/>
    </source>
</evidence>
<gene>
    <name evidence="13" type="ORF">FM071_09945</name>
</gene>
<evidence type="ECO:0000256" key="7">
    <source>
        <dbReference type="ARBA" id="ARBA00022777"/>
    </source>
</evidence>
<dbReference type="InterPro" id="IPR036890">
    <property type="entry name" value="HATPase_C_sf"/>
</dbReference>
<keyword evidence="7 13" id="KW-0418">Kinase</keyword>
<comment type="subcellular location">
    <subcellularLocation>
        <location evidence="2">Membrane</location>
        <topology evidence="2">Multi-pass membrane protein</topology>
    </subcellularLocation>
</comment>
<keyword evidence="4" id="KW-0597">Phosphoprotein</keyword>
<dbReference type="InterPro" id="IPR004358">
    <property type="entry name" value="Sig_transdc_His_kin-like_C"/>
</dbReference>
<evidence type="ECO:0000256" key="2">
    <source>
        <dbReference type="ARBA" id="ARBA00004141"/>
    </source>
</evidence>
<evidence type="ECO:0000256" key="6">
    <source>
        <dbReference type="ARBA" id="ARBA00022692"/>
    </source>
</evidence>
<evidence type="ECO:0000256" key="5">
    <source>
        <dbReference type="ARBA" id="ARBA00022679"/>
    </source>
</evidence>
<dbReference type="InterPro" id="IPR050428">
    <property type="entry name" value="TCS_sensor_his_kinase"/>
</dbReference>
<dbReference type="GO" id="GO:0000155">
    <property type="term" value="F:phosphorelay sensor kinase activity"/>
    <property type="evidence" value="ECO:0007669"/>
    <property type="project" value="InterPro"/>
</dbReference>
<dbReference type="GO" id="GO:0005886">
    <property type="term" value="C:plasma membrane"/>
    <property type="evidence" value="ECO:0007669"/>
    <property type="project" value="TreeGrafter"/>
</dbReference>
<keyword evidence="9" id="KW-0902">Two-component regulatory system</keyword>
<evidence type="ECO:0000259" key="12">
    <source>
        <dbReference type="PROSITE" id="PS50109"/>
    </source>
</evidence>
<evidence type="ECO:0000256" key="11">
    <source>
        <dbReference type="SAM" id="Phobius"/>
    </source>
</evidence>
<organism evidence="13 14">
    <name type="scientific">Sulfurimonas paralvinellae</name>
    <dbReference type="NCBI Taxonomy" id="317658"/>
    <lineage>
        <taxon>Bacteria</taxon>
        <taxon>Pseudomonadati</taxon>
        <taxon>Campylobacterota</taxon>
        <taxon>Epsilonproteobacteria</taxon>
        <taxon>Campylobacterales</taxon>
        <taxon>Sulfurimonadaceae</taxon>
        <taxon>Sulfurimonas</taxon>
    </lineage>
</organism>
<dbReference type="CDD" id="cd00082">
    <property type="entry name" value="HisKA"/>
    <property type="match status" value="1"/>
</dbReference>
<comment type="catalytic activity">
    <reaction evidence="1">
        <text>ATP + protein L-histidine = ADP + protein N-phospho-L-histidine.</text>
        <dbReference type="EC" id="2.7.13.3"/>
    </reaction>
</comment>
<dbReference type="PANTHER" id="PTHR45436">
    <property type="entry name" value="SENSOR HISTIDINE KINASE YKOH"/>
    <property type="match status" value="1"/>
</dbReference>
<sequence length="380" mass="43181">MNKITKKSFYSFLSLYLVSSFIFLTLAAYWFYSSQVAMEMNANFYKMNHIADKVSAEIIRAQMQHKSFTLKPLKGAAVALFDKNRKLLDGMIVQPIDFAKDYYMENSIFTLVSQRTAGHLGVQYVVVQSNECTKNVQKIKNKIAYAVIITAILIILIAIFLSYIFLKPIKEKMEEIENFVKDTTHELNTPITALMMSTSRIRSKKEYDEKIVKNISISTKQLYDIYASLSFLSFDAQSEAPQKLSFDVVIKEDIAYFEELLEKKNIKVTADLAKCEITITPTKAKMLINNLLSNAIKYSKPNTTITITTTADTFTIKDEGIGIEKEKLDVIFQRFVRANSYAGGFGVGLNIVDAIAKEYGYTINIVSQKNKGTEITLRFH</sequence>
<evidence type="ECO:0000256" key="9">
    <source>
        <dbReference type="ARBA" id="ARBA00023012"/>
    </source>
</evidence>
<feature type="transmembrane region" description="Helical" evidence="11">
    <location>
        <begin position="12"/>
        <end position="32"/>
    </location>
</feature>
<evidence type="ECO:0000256" key="3">
    <source>
        <dbReference type="ARBA" id="ARBA00012438"/>
    </source>
</evidence>
<feature type="transmembrane region" description="Helical" evidence="11">
    <location>
        <begin position="143"/>
        <end position="166"/>
    </location>
</feature>
<dbReference type="EMBL" id="CP041406">
    <property type="protein sequence ID" value="QOP46594.1"/>
    <property type="molecule type" value="Genomic_DNA"/>
</dbReference>
<name>A0A7M1BA52_9BACT</name>
<dbReference type="KEGG" id="spal:FM071_09945"/>
<dbReference type="Pfam" id="PF02518">
    <property type="entry name" value="HATPase_c"/>
    <property type="match status" value="1"/>
</dbReference>
<dbReference type="InterPro" id="IPR003661">
    <property type="entry name" value="HisK_dim/P_dom"/>
</dbReference>
<keyword evidence="6 11" id="KW-0812">Transmembrane</keyword>
<dbReference type="Gene3D" id="3.30.565.10">
    <property type="entry name" value="Histidine kinase-like ATPase, C-terminal domain"/>
    <property type="match status" value="1"/>
</dbReference>
<dbReference type="SMART" id="SM00387">
    <property type="entry name" value="HATPase_c"/>
    <property type="match status" value="1"/>
</dbReference>